<sequence>MMATSINIHGYQISEQLYDGSRTLVYRAIREVDSLPVVIKLLKNPYPSFNELVQFRNQYTITKNLNFPGIIQTYNLETYQNSYALIMEDMGGISLKDYFTNVETLYITSHDITSLQEFLSIAISLCDILQILYQQRIIHKDIKPANILINPQTKQIKLIDFSIASLLPRETQEIKSPNILEGTLAYISPEQTGRMNRGIDYRSDFYSLGVTFYEILTGQLPFQSDDVMELVHSHIAKIPLSINSQQLAVNGRKIPQVLDDIIHKLMAKNAEDRYQSALGLKHDLENCLKQLQETGKIEDFQIGKRDICDRFIIPEKLYGREQEVEALLAAFERVSQGNSELMLVAGFSGIGKTAVVNEVQKPIVKQRGYFIKGKFDQFNRNIPLSAFVQALRDLIGQLLSESDTQLLNWKNKILHALGENGQVLIEVIPELEYIIGEQPRVTQLSGTAAQNRFNLLLQKFIQIFTNKQHPLVIFLDDLQWADSTSLNLIKLLMGDKSYLLMLGAYRDNEVSPMHPFILMVEELKQLKATINTITLKPLSFENTNCLVADSLCCSFELAHPLTELVIRKTQGNPFFTTQFLKALHEDKLIRFNSTVQGGWECDIAQINALSLTSDVVEFMATQLQKLPLATQQVLKLAACIGNQFDLDTLAIISEQSSVDAADALWKALQSGLVLPQSEVYKFYLGNEEKDNHQKNNQNVVYRFLHDRVQQAAYGLIPQNQKQITHLKIGRLMRQSVVDQDNHTTLSQTNEQIFDIVGQFNLAVSLITDTQEKIAIAQLNLAAAQKAKAATAYKGVLTYASTGIQLMGEKAWEDDYQLTLRLYEAAAEGSYLLGEYADLSQWVEPVLQQAKSLEDKIKVYEVQIFCLQAQNCLPQAIDTALDVLKQLGISLPYHPNQLQVLLTLAETKLKLIGKKTPHLIDLPNMNQPKPKAAMQILSSVLSTTYIARPDLLPLTVLEQVKLSLKYGNTNLSAFAYSWYGLILAGVLQDIETGYQFAQLALELLDKFHAKEIRCRTLFMVYCFVYHWHEPLGDTISPLLTGYTNGLETGDLEYASWCLLIFSCHKFLIGDELLQLNQEIDAHKKSALEFKQSNPFLYTSIWHQVVLNLLGDAAEPSRLEGNSYKASENIAQQQQSKDGTGLSMAMTAQVFLSYLFADYTYAYTTTQASAPYLEAGTGLASLGVFHFYESLVYLAVYPTIDIQEKRIILRKLAKSKQKIYKWSKHSPTIYCHKYLLITAEQKRVQSKYQDAATLYDKAISAAKENGYIQEEALANELTAKFYLNWGKEKVAQAYMQEAYYCYAKWGAKAKTDDLEKRYPQLLKPILEQRQLTLNPWETIGTIAFPRTSSSSHTSTNSSTNISELLDFSSLLKAAQAISSSIELEPLLTSLTKIILENSGAKKSVLILPQQNIWEVRAITFINPQAQIQTILDSQLLEICQVIPIKIINYVKNTQQTIVVDNCQTEIPGMISDYMLTHQPKSALCTPIINQGHLVGILYLENQLTSGVFTQERLQVIKLLSSQAAISLENARFYQQAQQALEDLQQAQLQIVQSEKMSALGNLVAGVAHEMNNPLGFISASLKQAKPAFNDITEHLDLYQETFSNPTTEIIEHAEEIDLDYSLEDLPKMIDAMVMACERLKNISTSLRTFSRADRDYKVPFNLHEGIDSTILILKHRLKANELRPAIEVVTEYGNLPEIECFPGQLNQVFMNILANAIDALDEANNGLSFEAIKANPNKITVKTSIANNQVKISIADNGKGMSESLKQKIFDHLFTTKAVGKGTGLGLAIAKQIVEETHGGKLICNSILGEGTEFILTLNSKQ</sequence>
<keyword evidence="3" id="KW-0418">Kinase</keyword>
<evidence type="ECO:0000256" key="2">
    <source>
        <dbReference type="ARBA" id="ARBA00012438"/>
    </source>
</evidence>
<dbReference type="PROSITE" id="PS50011">
    <property type="entry name" value="PROTEIN_KINASE_DOM"/>
    <property type="match status" value="1"/>
</dbReference>
<dbReference type="InterPro" id="IPR000719">
    <property type="entry name" value="Prot_kinase_dom"/>
</dbReference>
<dbReference type="InterPro" id="IPR003594">
    <property type="entry name" value="HATPase_dom"/>
</dbReference>
<dbReference type="InterPro" id="IPR036097">
    <property type="entry name" value="HisK_dim/P_sf"/>
</dbReference>
<dbReference type="PANTHER" id="PTHR43642">
    <property type="entry name" value="HYBRID SIGNAL TRANSDUCTION HISTIDINE KINASE G"/>
    <property type="match status" value="1"/>
</dbReference>
<dbReference type="Gene3D" id="3.30.200.20">
    <property type="entry name" value="Phosphorylase Kinase, domain 1"/>
    <property type="match status" value="1"/>
</dbReference>
<keyword evidence="3" id="KW-0808">Transferase</keyword>
<evidence type="ECO:0000259" key="6">
    <source>
        <dbReference type="PROSITE" id="PS50011"/>
    </source>
</evidence>
<dbReference type="SUPFAM" id="SSF47384">
    <property type="entry name" value="Homodimeric domain of signal transducing histidine kinase"/>
    <property type="match status" value="1"/>
</dbReference>
<proteinExistence type="predicted"/>
<keyword evidence="4" id="KW-0902">Two-component regulatory system</keyword>
<dbReference type="InterPro" id="IPR036890">
    <property type="entry name" value="HATPase_C_sf"/>
</dbReference>
<feature type="coiled-coil region" evidence="5">
    <location>
        <begin position="1527"/>
        <end position="1554"/>
    </location>
</feature>
<feature type="domain" description="Histidine kinase" evidence="7">
    <location>
        <begin position="1563"/>
        <end position="1820"/>
    </location>
</feature>
<dbReference type="InterPro" id="IPR027417">
    <property type="entry name" value="P-loop_NTPase"/>
</dbReference>
<protein>
    <recommendedName>
        <fullName evidence="2">histidine kinase</fullName>
        <ecNumber evidence="2">2.7.13.3</ecNumber>
    </recommendedName>
</protein>
<dbReference type="InterPro" id="IPR004358">
    <property type="entry name" value="Sig_transdc_His_kin-like_C"/>
</dbReference>
<organism evidence="8 9">
    <name type="scientific">Plectonema cf. radiosum LEGE 06105</name>
    <dbReference type="NCBI Taxonomy" id="945769"/>
    <lineage>
        <taxon>Bacteria</taxon>
        <taxon>Bacillati</taxon>
        <taxon>Cyanobacteriota</taxon>
        <taxon>Cyanophyceae</taxon>
        <taxon>Oscillatoriophycideae</taxon>
        <taxon>Oscillatoriales</taxon>
        <taxon>Microcoleaceae</taxon>
        <taxon>Plectonema</taxon>
    </lineage>
</organism>
<dbReference type="InterPro" id="IPR053159">
    <property type="entry name" value="Hybrid_Histidine_Kinase"/>
</dbReference>
<dbReference type="InterPro" id="IPR011009">
    <property type="entry name" value="Kinase-like_dom_sf"/>
</dbReference>
<comment type="catalytic activity">
    <reaction evidence="1">
        <text>ATP + protein L-histidine = ADP + protein N-phospho-L-histidine.</text>
        <dbReference type="EC" id="2.7.13.3"/>
    </reaction>
</comment>
<dbReference type="InterPro" id="IPR029016">
    <property type="entry name" value="GAF-like_dom_sf"/>
</dbReference>
<dbReference type="GO" id="GO:0005524">
    <property type="term" value="F:ATP binding"/>
    <property type="evidence" value="ECO:0007669"/>
    <property type="project" value="InterPro"/>
</dbReference>
<evidence type="ECO:0000256" key="5">
    <source>
        <dbReference type="SAM" id="Coils"/>
    </source>
</evidence>
<dbReference type="PROSITE" id="PS00108">
    <property type="entry name" value="PROTEIN_KINASE_ST"/>
    <property type="match status" value="1"/>
</dbReference>
<dbReference type="SMART" id="SM00220">
    <property type="entry name" value="S_TKc"/>
    <property type="match status" value="1"/>
</dbReference>
<dbReference type="CDD" id="cd14014">
    <property type="entry name" value="STKc_PknB_like"/>
    <property type="match status" value="1"/>
</dbReference>
<feature type="domain" description="Protein kinase" evidence="6">
    <location>
        <begin position="11"/>
        <end position="285"/>
    </location>
</feature>
<dbReference type="Gene3D" id="1.10.510.10">
    <property type="entry name" value="Transferase(Phosphotransferase) domain 1"/>
    <property type="match status" value="1"/>
</dbReference>
<gene>
    <name evidence="8" type="ORF">IQ247_27255</name>
</gene>
<dbReference type="InterPro" id="IPR005467">
    <property type="entry name" value="His_kinase_dom"/>
</dbReference>
<dbReference type="GO" id="GO:0000155">
    <property type="term" value="F:phosphorelay sensor kinase activity"/>
    <property type="evidence" value="ECO:0007669"/>
    <property type="project" value="InterPro"/>
</dbReference>
<comment type="caution">
    <text evidence="8">The sequence shown here is derived from an EMBL/GenBank/DDBJ whole genome shotgun (WGS) entry which is preliminary data.</text>
</comment>
<dbReference type="EMBL" id="JADEWL010000156">
    <property type="protein sequence ID" value="MBE9216316.1"/>
    <property type="molecule type" value="Genomic_DNA"/>
</dbReference>
<dbReference type="InterPro" id="IPR041664">
    <property type="entry name" value="AAA_16"/>
</dbReference>
<dbReference type="PROSITE" id="PS50109">
    <property type="entry name" value="HIS_KIN"/>
    <property type="match status" value="1"/>
</dbReference>
<evidence type="ECO:0000313" key="9">
    <source>
        <dbReference type="Proteomes" id="UP000620559"/>
    </source>
</evidence>
<dbReference type="InterPro" id="IPR008271">
    <property type="entry name" value="Ser/Thr_kinase_AS"/>
</dbReference>
<keyword evidence="5" id="KW-0175">Coiled coil</keyword>
<dbReference type="SUPFAM" id="SSF52540">
    <property type="entry name" value="P-loop containing nucleoside triphosphate hydrolases"/>
    <property type="match status" value="1"/>
</dbReference>
<dbReference type="Gene3D" id="3.30.450.40">
    <property type="match status" value="1"/>
</dbReference>
<dbReference type="SUPFAM" id="SSF56112">
    <property type="entry name" value="Protein kinase-like (PK-like)"/>
    <property type="match status" value="1"/>
</dbReference>
<dbReference type="SMART" id="SM00387">
    <property type="entry name" value="HATPase_c"/>
    <property type="match status" value="1"/>
</dbReference>
<reference evidence="8" key="1">
    <citation type="submission" date="2020-10" db="EMBL/GenBank/DDBJ databases">
        <authorList>
            <person name="Castelo-Branco R."/>
            <person name="Eusebio N."/>
            <person name="Adriana R."/>
            <person name="Vieira A."/>
            <person name="Brugerolle De Fraissinette N."/>
            <person name="Rezende De Castro R."/>
            <person name="Schneider M.P."/>
            <person name="Vasconcelos V."/>
            <person name="Leao P.N."/>
        </authorList>
    </citation>
    <scope>NUCLEOTIDE SEQUENCE</scope>
    <source>
        <strain evidence="8">LEGE 06105</strain>
    </source>
</reference>
<dbReference type="Pfam" id="PF00069">
    <property type="entry name" value="Pkinase"/>
    <property type="match status" value="1"/>
</dbReference>
<dbReference type="Proteomes" id="UP000620559">
    <property type="component" value="Unassembled WGS sequence"/>
</dbReference>
<keyword evidence="9" id="KW-1185">Reference proteome</keyword>
<dbReference type="InterPro" id="IPR003018">
    <property type="entry name" value="GAF"/>
</dbReference>
<evidence type="ECO:0000259" key="7">
    <source>
        <dbReference type="PROSITE" id="PS50109"/>
    </source>
</evidence>
<name>A0A8J7K3Y9_9CYAN</name>
<dbReference type="SUPFAM" id="SSF55781">
    <property type="entry name" value="GAF domain-like"/>
    <property type="match status" value="1"/>
</dbReference>
<evidence type="ECO:0000256" key="3">
    <source>
        <dbReference type="ARBA" id="ARBA00022777"/>
    </source>
</evidence>
<dbReference type="EC" id="2.7.13.3" evidence="2"/>
<dbReference type="Pfam" id="PF01590">
    <property type="entry name" value="GAF"/>
    <property type="match status" value="1"/>
</dbReference>
<dbReference type="PRINTS" id="PR00344">
    <property type="entry name" value="BCTRLSENSOR"/>
</dbReference>
<accession>A0A8J7K3Y9</accession>
<evidence type="ECO:0000256" key="4">
    <source>
        <dbReference type="ARBA" id="ARBA00023012"/>
    </source>
</evidence>
<dbReference type="Gene3D" id="3.40.50.300">
    <property type="entry name" value="P-loop containing nucleotide triphosphate hydrolases"/>
    <property type="match status" value="1"/>
</dbReference>
<dbReference type="SMART" id="SM00065">
    <property type="entry name" value="GAF"/>
    <property type="match status" value="1"/>
</dbReference>
<evidence type="ECO:0000313" key="8">
    <source>
        <dbReference type="EMBL" id="MBE9216316.1"/>
    </source>
</evidence>
<dbReference type="PANTHER" id="PTHR43642:SF1">
    <property type="entry name" value="HYBRID SIGNAL TRANSDUCTION HISTIDINE KINASE G"/>
    <property type="match status" value="1"/>
</dbReference>
<dbReference type="Gene3D" id="3.30.565.10">
    <property type="entry name" value="Histidine kinase-like ATPase, C-terminal domain"/>
    <property type="match status" value="1"/>
</dbReference>
<dbReference type="Pfam" id="PF02518">
    <property type="entry name" value="HATPase_c"/>
    <property type="match status" value="1"/>
</dbReference>
<dbReference type="Gene3D" id="1.10.287.130">
    <property type="match status" value="1"/>
</dbReference>
<dbReference type="SUPFAM" id="SSF55874">
    <property type="entry name" value="ATPase domain of HSP90 chaperone/DNA topoisomerase II/histidine kinase"/>
    <property type="match status" value="1"/>
</dbReference>
<dbReference type="Pfam" id="PF13191">
    <property type="entry name" value="AAA_16"/>
    <property type="match status" value="1"/>
</dbReference>
<evidence type="ECO:0000256" key="1">
    <source>
        <dbReference type="ARBA" id="ARBA00000085"/>
    </source>
</evidence>